<reference evidence="1 2" key="1">
    <citation type="submission" date="2020-04" db="EMBL/GenBank/DDBJ databases">
        <title>Perkinsus olseni comparative genomics.</title>
        <authorList>
            <person name="Bogema D.R."/>
        </authorList>
    </citation>
    <scope>NUCLEOTIDE SEQUENCE [LARGE SCALE GENOMIC DNA]</scope>
    <source>
        <strain evidence="1">00978-12</strain>
    </source>
</reference>
<dbReference type="EMBL" id="JABANP010000024">
    <property type="protein sequence ID" value="KAF4695076.1"/>
    <property type="molecule type" value="Genomic_DNA"/>
</dbReference>
<comment type="caution">
    <text evidence="1">The sequence shown here is derived from an EMBL/GenBank/DDBJ whole genome shotgun (WGS) entry which is preliminary data.</text>
</comment>
<evidence type="ECO:0000313" key="1">
    <source>
        <dbReference type="EMBL" id="KAF4695076.1"/>
    </source>
</evidence>
<gene>
    <name evidence="1" type="ORF">FOZ60_005813</name>
</gene>
<sequence>MVSSRNRRACWMRLRHTGIDGWDTSKRLWRVLDLVRPSALTWRLDSILGNGRLSGGDFVLNRAALQPLIPSPFCPAMDYSPTRRRRVSTKRLDQTSRQLCVHACGAVTRAPP</sequence>
<proteinExistence type="predicted"/>
<accession>A0A7J6PH60</accession>
<dbReference type="AlphaFoldDB" id="A0A7J6PH60"/>
<organism evidence="1 2">
    <name type="scientific">Perkinsus olseni</name>
    <name type="common">Perkinsus atlanticus</name>
    <dbReference type="NCBI Taxonomy" id="32597"/>
    <lineage>
        <taxon>Eukaryota</taxon>
        <taxon>Sar</taxon>
        <taxon>Alveolata</taxon>
        <taxon>Perkinsozoa</taxon>
        <taxon>Perkinsea</taxon>
        <taxon>Perkinsida</taxon>
        <taxon>Perkinsidae</taxon>
        <taxon>Perkinsus</taxon>
    </lineage>
</organism>
<dbReference type="Proteomes" id="UP000541610">
    <property type="component" value="Unassembled WGS sequence"/>
</dbReference>
<name>A0A7J6PH60_PEROL</name>
<protein>
    <submittedName>
        <fullName evidence="1">Uncharacterized protein</fullName>
    </submittedName>
</protein>
<evidence type="ECO:0000313" key="2">
    <source>
        <dbReference type="Proteomes" id="UP000541610"/>
    </source>
</evidence>